<reference evidence="10" key="1">
    <citation type="submission" date="2018-06" db="EMBL/GenBank/DDBJ databases">
        <authorList>
            <person name="Zhirakovskaya E."/>
        </authorList>
    </citation>
    <scope>NUCLEOTIDE SEQUENCE</scope>
</reference>
<feature type="transmembrane region" description="Helical" evidence="7">
    <location>
        <begin position="270"/>
        <end position="291"/>
    </location>
</feature>
<dbReference type="AlphaFoldDB" id="A0A3B0RCY8"/>
<dbReference type="InterPro" id="IPR003148">
    <property type="entry name" value="RCK_N"/>
</dbReference>
<dbReference type="InterPro" id="IPR036291">
    <property type="entry name" value="NAD(P)-bd_dom_sf"/>
</dbReference>
<evidence type="ECO:0000256" key="3">
    <source>
        <dbReference type="ARBA" id="ARBA00022448"/>
    </source>
</evidence>
<keyword evidence="6 7" id="KW-0472">Membrane</keyword>
<sequence length="528" mass="57403">MDYIWVAVAFVCGFLVKQIKLPPLVGYLAAGFGLHALGVVPDSSLETLSDLGVTLLLFTIGLKLDIKSLFKVEIWGGATGHMGAIVVLTTLNGLFLAYLGVAYFIELDLSAAALIGFAVSFSSTVCAVKILEERGELRARHGQVAIGILIIQDIAAVIFVTLATDKSPSWWAVALLALPLARPLLIKMLEKSGHGELLPLAGFFLAFTGGELFELVGLKAHLGALVFAMLLSGHDKAGELAKSLLNFKDIFLIGFFLSIGFTALPTVDMLGVALIMAVALPIKAGLFFLWLTRLKLRSRSAFLAALSLTNYSEFGLIVCSASVMHGLLAKEWLVIMALAVAISFVFSSIINAYAHSFYARWRKTLKRFEHVARLSGDQFPHPGDATILIIGMGRVGSGAYDTLRDNQGKNVCGIEVIKGRAEANQQEGRNVIFADAEDPDFWEHIDLRPIDLIMFAMPNHRDILEVLKQLRLAGYQGKTAGIIKYEDHKKKLLDAGVDVVFNFYQRAGTGFADQAIQTLYAGQGDVRE</sequence>
<comment type="subcellular location">
    <subcellularLocation>
        <location evidence="1">Membrane</location>
        <topology evidence="1">Multi-pass membrane protein</topology>
    </subcellularLocation>
</comment>
<feature type="domain" description="RCK N-terminal" evidence="9">
    <location>
        <begin position="387"/>
        <end position="502"/>
    </location>
</feature>
<feature type="transmembrane region" description="Helical" evidence="7">
    <location>
        <begin position="216"/>
        <end position="233"/>
    </location>
</feature>
<feature type="transmembrane region" description="Helical" evidence="7">
    <location>
        <begin position="303"/>
        <end position="326"/>
    </location>
</feature>
<feature type="transmembrane region" description="Helical" evidence="7">
    <location>
        <begin position="111"/>
        <end position="131"/>
    </location>
</feature>
<dbReference type="PANTHER" id="PTHR42751:SF1">
    <property type="entry name" value="CATION_PROTON ANTIPORTER YBAL-RELATED"/>
    <property type="match status" value="1"/>
</dbReference>
<keyword evidence="3" id="KW-0813">Transport</keyword>
<proteinExistence type="inferred from homology"/>
<evidence type="ECO:0000256" key="6">
    <source>
        <dbReference type="ARBA" id="ARBA00023136"/>
    </source>
</evidence>
<dbReference type="GO" id="GO:0016020">
    <property type="term" value="C:membrane"/>
    <property type="evidence" value="ECO:0007669"/>
    <property type="project" value="UniProtKB-SubCell"/>
</dbReference>
<evidence type="ECO:0000256" key="4">
    <source>
        <dbReference type="ARBA" id="ARBA00022692"/>
    </source>
</evidence>
<dbReference type="Pfam" id="PF00999">
    <property type="entry name" value="Na_H_Exchanger"/>
    <property type="match status" value="1"/>
</dbReference>
<dbReference type="GO" id="GO:0006813">
    <property type="term" value="P:potassium ion transport"/>
    <property type="evidence" value="ECO:0007669"/>
    <property type="project" value="InterPro"/>
</dbReference>
<evidence type="ECO:0000313" key="10">
    <source>
        <dbReference type="EMBL" id="VAV89831.1"/>
    </source>
</evidence>
<comment type="similarity">
    <text evidence="2">Belongs to the monovalent cation:proton antiporter 2 (CPA2) transporter (TC 2.A.37) family.</text>
</comment>
<feature type="transmembrane region" description="Helical" evidence="7">
    <location>
        <begin position="245"/>
        <end position="264"/>
    </location>
</feature>
<dbReference type="GO" id="GO:1902600">
    <property type="term" value="P:proton transmembrane transport"/>
    <property type="evidence" value="ECO:0007669"/>
    <property type="project" value="InterPro"/>
</dbReference>
<keyword evidence="5 7" id="KW-1133">Transmembrane helix</keyword>
<protein>
    <submittedName>
        <fullName evidence="10">Glutathione-regulated potassium-efflux system protein KefB</fullName>
    </submittedName>
</protein>
<dbReference type="Pfam" id="PF02254">
    <property type="entry name" value="TrkA_N"/>
    <property type="match status" value="1"/>
</dbReference>
<dbReference type="EMBL" id="UOED01000051">
    <property type="protein sequence ID" value="VAV89831.1"/>
    <property type="molecule type" value="Genomic_DNA"/>
</dbReference>
<evidence type="ECO:0000259" key="9">
    <source>
        <dbReference type="Pfam" id="PF02254"/>
    </source>
</evidence>
<feature type="transmembrane region" description="Helical" evidence="7">
    <location>
        <begin position="332"/>
        <end position="354"/>
    </location>
</feature>
<organism evidence="10">
    <name type="scientific">hydrothermal vent metagenome</name>
    <dbReference type="NCBI Taxonomy" id="652676"/>
    <lineage>
        <taxon>unclassified sequences</taxon>
        <taxon>metagenomes</taxon>
        <taxon>ecological metagenomes</taxon>
    </lineage>
</organism>
<evidence type="ECO:0000256" key="7">
    <source>
        <dbReference type="SAM" id="Phobius"/>
    </source>
</evidence>
<dbReference type="InterPro" id="IPR006153">
    <property type="entry name" value="Cation/H_exchanger_TM"/>
</dbReference>
<name>A0A3B0RCY8_9ZZZZ</name>
<feature type="transmembrane region" description="Helical" evidence="7">
    <location>
        <begin position="143"/>
        <end position="163"/>
    </location>
</feature>
<gene>
    <name evidence="10" type="ORF">MNBD_ALPHA02-1840</name>
</gene>
<evidence type="ECO:0000256" key="2">
    <source>
        <dbReference type="ARBA" id="ARBA00005551"/>
    </source>
</evidence>
<feature type="domain" description="Cation/H+ exchanger transmembrane" evidence="8">
    <location>
        <begin position="7"/>
        <end position="347"/>
    </location>
</feature>
<evidence type="ECO:0000259" key="8">
    <source>
        <dbReference type="Pfam" id="PF00999"/>
    </source>
</evidence>
<dbReference type="Gene3D" id="1.20.1530.20">
    <property type="match status" value="1"/>
</dbReference>
<evidence type="ECO:0000256" key="5">
    <source>
        <dbReference type="ARBA" id="ARBA00022989"/>
    </source>
</evidence>
<feature type="transmembrane region" description="Helical" evidence="7">
    <location>
        <begin position="51"/>
        <end position="70"/>
    </location>
</feature>
<dbReference type="PANTHER" id="PTHR42751">
    <property type="entry name" value="SODIUM/HYDROGEN EXCHANGER FAMILY/TRKA DOMAIN PROTEIN"/>
    <property type="match status" value="1"/>
</dbReference>
<accession>A0A3B0RCY8</accession>
<keyword evidence="4 7" id="KW-0812">Transmembrane</keyword>
<dbReference type="InterPro" id="IPR038770">
    <property type="entry name" value="Na+/solute_symporter_sf"/>
</dbReference>
<feature type="transmembrane region" description="Helical" evidence="7">
    <location>
        <begin position="82"/>
        <end position="105"/>
    </location>
</feature>
<dbReference type="Gene3D" id="3.40.50.720">
    <property type="entry name" value="NAD(P)-binding Rossmann-like Domain"/>
    <property type="match status" value="1"/>
</dbReference>
<evidence type="ECO:0000256" key="1">
    <source>
        <dbReference type="ARBA" id="ARBA00004141"/>
    </source>
</evidence>
<dbReference type="SUPFAM" id="SSF51735">
    <property type="entry name" value="NAD(P)-binding Rossmann-fold domains"/>
    <property type="match status" value="1"/>
</dbReference>
<dbReference type="GO" id="GO:0015297">
    <property type="term" value="F:antiporter activity"/>
    <property type="evidence" value="ECO:0007669"/>
    <property type="project" value="InterPro"/>
</dbReference>